<comment type="caution">
    <text evidence="1">The sequence shown here is derived from an EMBL/GenBank/DDBJ whole genome shotgun (WGS) entry which is preliminary data.</text>
</comment>
<reference evidence="1 2" key="1">
    <citation type="journal article" date="2023" name="IMA Fungus">
        <title>Comparative genomic study of the Penicillium genus elucidates a diverse pangenome and 15 lateral gene transfer events.</title>
        <authorList>
            <person name="Petersen C."/>
            <person name="Sorensen T."/>
            <person name="Nielsen M.R."/>
            <person name="Sondergaard T.E."/>
            <person name="Sorensen J.L."/>
            <person name="Fitzpatrick D.A."/>
            <person name="Frisvad J.C."/>
            <person name="Nielsen K.L."/>
        </authorList>
    </citation>
    <scope>NUCLEOTIDE SEQUENCE [LARGE SCALE GENOMIC DNA]</scope>
    <source>
        <strain evidence="1 2">IBT 29057</strain>
    </source>
</reference>
<evidence type="ECO:0008006" key="3">
    <source>
        <dbReference type="Google" id="ProtNLM"/>
    </source>
</evidence>
<evidence type="ECO:0000313" key="2">
    <source>
        <dbReference type="Proteomes" id="UP001216150"/>
    </source>
</evidence>
<keyword evidence="2" id="KW-1185">Reference proteome</keyword>
<dbReference type="EMBL" id="JAQJAC010000009">
    <property type="protein sequence ID" value="KAJ5572726.1"/>
    <property type="molecule type" value="Genomic_DNA"/>
</dbReference>
<organism evidence="1 2">
    <name type="scientific">Penicillium hetheringtonii</name>
    <dbReference type="NCBI Taxonomy" id="911720"/>
    <lineage>
        <taxon>Eukaryota</taxon>
        <taxon>Fungi</taxon>
        <taxon>Dikarya</taxon>
        <taxon>Ascomycota</taxon>
        <taxon>Pezizomycotina</taxon>
        <taxon>Eurotiomycetes</taxon>
        <taxon>Eurotiomycetidae</taxon>
        <taxon>Eurotiales</taxon>
        <taxon>Aspergillaceae</taxon>
        <taxon>Penicillium</taxon>
    </lineage>
</organism>
<sequence>MSNVFLGQLPPFFFFHQIFFTPRQSNIIAPQPQYMQTYYTKILSDSMLVWDASTFIQWMADPEWRYFTDLRSWSDEEVIEHLTRDPMANSRHLQCSIPPEDRYFTTKSSTSLGLLGLLPTELLDYLLGLLDIRSLRSFGATCEYALSLTTNQSEYQLLQKLAPTICPLIYLTGLDYLHPIASVSRELRFCYCRSCGERGTLLCLPTCQRICENCAQYNQAYWGLLLSEAKTAFALEEHEVDPLPVLLTNRRMWRGTENGVTHTEPNLEYVTTKSALSAAIQKRGSRQAMIEAAEEISPDRSAEASALAISKALLYRYLRASNPRPANGDPSQVVARLSNVPSTERIGIVTTLFPCVPEGYRMAMPTYRCSGCWVVCNAPFQILNEHYRYMGIEPTSTSPEDRYRIVKGRTLIVRTLEELRYHISHQCLGGKLLMFRRRKMQSDGVVLP</sequence>
<dbReference type="Proteomes" id="UP001216150">
    <property type="component" value="Unassembled WGS sequence"/>
</dbReference>
<gene>
    <name evidence="1" type="ORF">N7450_009710</name>
</gene>
<evidence type="ECO:0000313" key="1">
    <source>
        <dbReference type="EMBL" id="KAJ5572726.1"/>
    </source>
</evidence>
<dbReference type="AlphaFoldDB" id="A0AAD6DBJ3"/>
<accession>A0AAD6DBJ3</accession>
<proteinExistence type="predicted"/>
<protein>
    <recommendedName>
        <fullName evidence="3">F-box domain-containing protein</fullName>
    </recommendedName>
</protein>
<name>A0AAD6DBJ3_9EURO</name>